<keyword evidence="11" id="KW-0560">Oxidoreductase</keyword>
<dbReference type="SMART" id="SM00924">
    <property type="entry name" value="MgtE_N"/>
    <property type="match status" value="1"/>
</dbReference>
<evidence type="ECO:0000259" key="10">
    <source>
        <dbReference type="PROSITE" id="PS51371"/>
    </source>
</evidence>
<keyword evidence="5 9" id="KW-0460">Magnesium</keyword>
<dbReference type="InterPro" id="IPR000644">
    <property type="entry name" value="CBS_dom"/>
</dbReference>
<evidence type="ECO:0000256" key="2">
    <source>
        <dbReference type="ARBA" id="ARBA00009749"/>
    </source>
</evidence>
<dbReference type="SUPFAM" id="SSF158791">
    <property type="entry name" value="MgtE N-terminal domain-like"/>
    <property type="match status" value="1"/>
</dbReference>
<comment type="subunit">
    <text evidence="9">Homodimer.</text>
</comment>
<dbReference type="RefSeq" id="WP_008827101.1">
    <property type="nucleotide sequence ID" value="NZ_AFNU02000010.1"/>
</dbReference>
<dbReference type="Proteomes" id="UP000005707">
    <property type="component" value="Unassembled WGS sequence"/>
</dbReference>
<dbReference type="Gene3D" id="1.25.60.10">
    <property type="entry name" value="MgtE N-terminal domain-like"/>
    <property type="match status" value="1"/>
</dbReference>
<dbReference type="EMBL" id="AFNU02000010">
    <property type="protein sequence ID" value="ERJ11543.1"/>
    <property type="molecule type" value="Genomic_DNA"/>
</dbReference>
<evidence type="ECO:0000313" key="11">
    <source>
        <dbReference type="EMBL" id="ERJ11543.1"/>
    </source>
</evidence>
<dbReference type="eggNOG" id="COG2239">
    <property type="taxonomic scope" value="Bacteria"/>
</dbReference>
<proteinExistence type="inferred from homology"/>
<dbReference type="SMART" id="SM00116">
    <property type="entry name" value="CBS"/>
    <property type="match status" value="2"/>
</dbReference>
<dbReference type="Pfam" id="PF00571">
    <property type="entry name" value="CBS"/>
    <property type="match status" value="2"/>
</dbReference>
<dbReference type="InterPro" id="IPR006669">
    <property type="entry name" value="MgtE_transporter"/>
</dbReference>
<protein>
    <recommendedName>
        <fullName evidence="9">Magnesium transporter MgtE</fullName>
    </recommendedName>
</protein>
<feature type="transmembrane region" description="Helical" evidence="9">
    <location>
        <begin position="291"/>
        <end position="311"/>
    </location>
</feature>
<comment type="similarity">
    <text evidence="2 9">Belongs to the SLC41A transporter family.</text>
</comment>
<dbReference type="GO" id="GO:0015095">
    <property type="term" value="F:magnesium ion transmembrane transporter activity"/>
    <property type="evidence" value="ECO:0007669"/>
    <property type="project" value="UniProtKB-UniRule"/>
</dbReference>
<gene>
    <name evidence="11" type="ORF">HLPCO_002455</name>
</gene>
<dbReference type="CDD" id="cd04606">
    <property type="entry name" value="CBS_pair_Mg_transporter"/>
    <property type="match status" value="1"/>
</dbReference>
<dbReference type="InterPro" id="IPR006667">
    <property type="entry name" value="SLC41_membr_dom"/>
</dbReference>
<evidence type="ECO:0000256" key="7">
    <source>
        <dbReference type="ARBA" id="ARBA00023136"/>
    </source>
</evidence>
<comment type="subcellular location">
    <subcellularLocation>
        <location evidence="9">Cell membrane</location>
        <topology evidence="9">Multi-pass membrane protein</topology>
    </subcellularLocation>
    <subcellularLocation>
        <location evidence="1">Membrane</location>
        <topology evidence="1">Multi-pass membrane protein</topology>
    </subcellularLocation>
</comment>
<dbReference type="Pfam" id="PF01769">
    <property type="entry name" value="MgtE"/>
    <property type="match status" value="1"/>
</dbReference>
<name>U2E8S6_9MOLU</name>
<dbReference type="AlphaFoldDB" id="U2E8S6"/>
<dbReference type="SUPFAM" id="SSF54631">
    <property type="entry name" value="CBS-domain pair"/>
    <property type="match status" value="1"/>
</dbReference>
<evidence type="ECO:0000256" key="8">
    <source>
        <dbReference type="PROSITE-ProRule" id="PRU00703"/>
    </source>
</evidence>
<keyword evidence="3 9" id="KW-0813">Transport</keyword>
<feature type="transmembrane region" description="Helical" evidence="9">
    <location>
        <begin position="323"/>
        <end position="344"/>
    </location>
</feature>
<dbReference type="SUPFAM" id="SSF161093">
    <property type="entry name" value="MgtE membrane domain-like"/>
    <property type="match status" value="1"/>
</dbReference>
<dbReference type="GO" id="GO:0005886">
    <property type="term" value="C:plasma membrane"/>
    <property type="evidence" value="ECO:0007669"/>
    <property type="project" value="UniProtKB-SubCell"/>
</dbReference>
<feature type="transmembrane region" description="Helical" evidence="9">
    <location>
        <begin position="365"/>
        <end position="385"/>
    </location>
</feature>
<evidence type="ECO:0000313" key="12">
    <source>
        <dbReference type="Proteomes" id="UP000005707"/>
    </source>
</evidence>
<evidence type="ECO:0000256" key="5">
    <source>
        <dbReference type="ARBA" id="ARBA00022842"/>
    </source>
</evidence>
<feature type="domain" description="CBS" evidence="10">
    <location>
        <begin position="208"/>
        <end position="264"/>
    </location>
</feature>
<dbReference type="NCBIfam" id="TIGR00400">
    <property type="entry name" value="mgtE"/>
    <property type="match status" value="1"/>
</dbReference>
<dbReference type="PROSITE" id="PS51371">
    <property type="entry name" value="CBS"/>
    <property type="match status" value="2"/>
</dbReference>
<dbReference type="Pfam" id="PF03448">
    <property type="entry name" value="MgtE_N"/>
    <property type="match status" value="1"/>
</dbReference>
<keyword evidence="7 9" id="KW-0472">Membrane</keyword>
<dbReference type="PANTHER" id="PTHR43773">
    <property type="entry name" value="MAGNESIUM TRANSPORTER MGTE"/>
    <property type="match status" value="1"/>
</dbReference>
<dbReference type="InParanoid" id="U2E8S6"/>
<dbReference type="InterPro" id="IPR036739">
    <property type="entry name" value="SLC41_membr_dom_sf"/>
</dbReference>
<comment type="function">
    <text evidence="9">Acts as a magnesium transporter.</text>
</comment>
<organism evidence="11 12">
    <name type="scientific">Haloplasma contractile SSD-17B</name>
    <dbReference type="NCBI Taxonomy" id="1033810"/>
    <lineage>
        <taxon>Bacteria</taxon>
        <taxon>Bacillati</taxon>
        <taxon>Mycoplasmatota</taxon>
        <taxon>Mollicutes</taxon>
        <taxon>Haloplasmatales</taxon>
        <taxon>Haloplasmataceae</taxon>
        <taxon>Haloplasma</taxon>
    </lineage>
</organism>
<dbReference type="InterPro" id="IPR038076">
    <property type="entry name" value="MgtE_N_sf"/>
</dbReference>
<sequence>MNERSERTYELTAHLEIKDVLKEENFEIFREELLSFHPFDLAAAFIELDDPERYKVYNSLSPIELAKIFEHLDFELVPLYFEEMNTFYVASLLEAMNIDDCVDILNNIEEKKVLASYLSIMNKEIVKEIRGLLQYEEETAGSIMTTDFIEIPINLDVKQAMKKLVEDAVDAETIYTLYIVDENRKLMGIMSLRELILARAHETIGDLMNQKVVSVLASLDQEEVAHIMRDYDFLSVPVVDYQDHMLGIITIDDIVDVIDEEANEDYEKFAGVSDIEDLFESNPFKSAKQRLPWLIALLFLGMVISTLLNFFGDTLEAMVDLAFFIPVIAGMAGNTGTQSLAITIRGLASDDIESIKKLKYIMKEAVTGLIIGLVTSVIAFGLVMILKQDPVLALLVAIAILGSLIVANLAGTVTPLVMVKLNVDPAIASGPFIQTLNDLISNSIYLGLATWILNTYL</sequence>
<reference evidence="11 12" key="1">
    <citation type="journal article" date="2011" name="J. Bacteriol.">
        <title>Genome sequence of Haloplasma contractile, an unusual contractile bacterium from a deep-sea anoxic brine lake.</title>
        <authorList>
            <person name="Antunes A."/>
            <person name="Alam I."/>
            <person name="El Dorry H."/>
            <person name="Siam R."/>
            <person name="Robertson A."/>
            <person name="Bajic V.B."/>
            <person name="Stingl U."/>
        </authorList>
    </citation>
    <scope>NUCLEOTIDE SEQUENCE [LARGE SCALE GENOMIC DNA]</scope>
    <source>
        <strain evidence="11 12">SSD-17B</strain>
    </source>
</reference>
<dbReference type="OrthoDB" id="9790355at2"/>
<evidence type="ECO:0000256" key="9">
    <source>
        <dbReference type="RuleBase" id="RU362011"/>
    </source>
</evidence>
<evidence type="ECO:0000256" key="3">
    <source>
        <dbReference type="ARBA" id="ARBA00022448"/>
    </source>
</evidence>
<keyword evidence="4 9" id="KW-0812">Transmembrane</keyword>
<dbReference type="InterPro" id="IPR046342">
    <property type="entry name" value="CBS_dom_sf"/>
</dbReference>
<dbReference type="GO" id="GO:0046872">
    <property type="term" value="F:metal ion binding"/>
    <property type="evidence" value="ECO:0007669"/>
    <property type="project" value="UniProtKB-KW"/>
</dbReference>
<dbReference type="FunCoup" id="U2E8S6">
    <property type="interactions" value="146"/>
</dbReference>
<evidence type="ECO:0000256" key="4">
    <source>
        <dbReference type="ARBA" id="ARBA00022692"/>
    </source>
</evidence>
<evidence type="ECO:0000256" key="6">
    <source>
        <dbReference type="ARBA" id="ARBA00022989"/>
    </source>
</evidence>
<comment type="caution">
    <text evidence="11">The sequence shown here is derived from an EMBL/GenBank/DDBJ whole genome shotgun (WGS) entry which is preliminary data.</text>
</comment>
<evidence type="ECO:0000256" key="1">
    <source>
        <dbReference type="ARBA" id="ARBA00004141"/>
    </source>
</evidence>
<keyword evidence="12" id="KW-1185">Reference proteome</keyword>
<feature type="domain" description="CBS" evidence="10">
    <location>
        <begin position="144"/>
        <end position="207"/>
    </location>
</feature>
<dbReference type="PANTHER" id="PTHR43773:SF1">
    <property type="entry name" value="MAGNESIUM TRANSPORTER MGTE"/>
    <property type="match status" value="1"/>
</dbReference>
<reference evidence="11 12" key="2">
    <citation type="journal article" date="2013" name="PLoS ONE">
        <title>INDIGO - INtegrated Data Warehouse of MIcrobial GenOmes with Examples from the Red Sea Extremophiles.</title>
        <authorList>
            <person name="Alam I."/>
            <person name="Antunes A."/>
            <person name="Kamau A.A."/>
            <person name="Ba Alawi W."/>
            <person name="Kalkatawi M."/>
            <person name="Stingl U."/>
            <person name="Bajic V.B."/>
        </authorList>
    </citation>
    <scope>NUCLEOTIDE SEQUENCE [LARGE SCALE GENOMIC DNA]</scope>
    <source>
        <strain evidence="11 12">SSD-17B</strain>
    </source>
</reference>
<dbReference type="Gene3D" id="3.10.580.10">
    <property type="entry name" value="CBS-domain"/>
    <property type="match status" value="1"/>
</dbReference>
<keyword evidence="9" id="KW-1003">Cell membrane</keyword>
<keyword evidence="6 9" id="KW-1133">Transmembrane helix</keyword>
<keyword evidence="9" id="KW-0479">Metal-binding</keyword>
<feature type="transmembrane region" description="Helical" evidence="9">
    <location>
        <begin position="391"/>
        <end position="411"/>
    </location>
</feature>
<dbReference type="GO" id="GO:0016491">
    <property type="term" value="F:oxidoreductase activity"/>
    <property type="evidence" value="ECO:0007669"/>
    <property type="project" value="UniProtKB-KW"/>
</dbReference>
<dbReference type="InterPro" id="IPR006668">
    <property type="entry name" value="Mg_transptr_MgtE_intracell_dom"/>
</dbReference>
<dbReference type="STRING" id="1033810.HLPCO_002455"/>
<accession>U2E8S6</accession>
<keyword evidence="8" id="KW-0129">CBS domain</keyword>
<dbReference type="Gene3D" id="1.10.357.20">
    <property type="entry name" value="SLC41 divalent cation transporters, integral membrane domain"/>
    <property type="match status" value="1"/>
</dbReference>
<comment type="caution">
    <text evidence="9">Lacks conserved residue(s) required for the propagation of feature annotation.</text>
</comment>